<dbReference type="EMBL" id="RXOL01000001">
    <property type="protein sequence ID" value="RVQ68732.1"/>
    <property type="molecule type" value="Genomic_DNA"/>
</dbReference>
<dbReference type="GO" id="GO:0016787">
    <property type="term" value="F:hydrolase activity"/>
    <property type="evidence" value="ECO:0007669"/>
    <property type="project" value="UniProtKB-KW"/>
</dbReference>
<keyword evidence="2" id="KW-0378">Hydrolase</keyword>
<dbReference type="RefSeq" id="WP_127610919.1">
    <property type="nucleotide sequence ID" value="NZ_RXOL01000001.1"/>
</dbReference>
<name>A0A437GZL7_9SPHN</name>
<dbReference type="Proteomes" id="UP000283003">
    <property type="component" value="Unassembled WGS sequence"/>
</dbReference>
<evidence type="ECO:0000259" key="1">
    <source>
        <dbReference type="Pfam" id="PF12697"/>
    </source>
</evidence>
<dbReference type="InterPro" id="IPR029058">
    <property type="entry name" value="AB_hydrolase_fold"/>
</dbReference>
<comment type="caution">
    <text evidence="2">The sequence shown here is derived from an EMBL/GenBank/DDBJ whole genome shotgun (WGS) entry which is preliminary data.</text>
</comment>
<accession>A0A437GZL7</accession>
<feature type="domain" description="AB hydrolase-1" evidence="1">
    <location>
        <begin position="6"/>
        <end position="241"/>
    </location>
</feature>
<dbReference type="Gene3D" id="3.40.50.1820">
    <property type="entry name" value="alpha/beta hydrolase"/>
    <property type="match status" value="1"/>
</dbReference>
<dbReference type="Pfam" id="PF12697">
    <property type="entry name" value="Abhydrolase_6"/>
    <property type="match status" value="1"/>
</dbReference>
<dbReference type="OrthoDB" id="9780765at2"/>
<evidence type="ECO:0000313" key="3">
    <source>
        <dbReference type="Proteomes" id="UP000283003"/>
    </source>
</evidence>
<keyword evidence="3" id="KW-1185">Reference proteome</keyword>
<gene>
    <name evidence="2" type="ORF">EKN06_00410</name>
</gene>
<dbReference type="InterPro" id="IPR000073">
    <property type="entry name" value="AB_hydrolase_1"/>
</dbReference>
<dbReference type="AlphaFoldDB" id="A0A437GZL7"/>
<protein>
    <submittedName>
        <fullName evidence="2">Alpha/beta hydrolase</fullName>
    </submittedName>
</protein>
<sequence length="255" mass="26960">MMVPRILFVHGAAADARLWQPVIAALPADWQAEAITLTYFGEEAWPDDGGGFGTLLHAREVCEMAALMGGDVHVVGWSYSVHVVLQALLDAPALFASALLYEAALGQYVIDDAEREAFNKDAGSVFGAVGAVLAKDGTQAAVRQLVGSAFTALAPSRQAMYLANHRMMPLLMGAGEPPSKIGPDLLAKIETPVLVAMGADTRPAFAIPSRALASALPQGELDVITGADHFLPETCPPLFAAVVEEWIERQAQSGR</sequence>
<evidence type="ECO:0000313" key="2">
    <source>
        <dbReference type="EMBL" id="RVQ68732.1"/>
    </source>
</evidence>
<organism evidence="2 3">
    <name type="scientific">Croceicoccus ponticola</name>
    <dbReference type="NCBI Taxonomy" id="2217664"/>
    <lineage>
        <taxon>Bacteria</taxon>
        <taxon>Pseudomonadati</taxon>
        <taxon>Pseudomonadota</taxon>
        <taxon>Alphaproteobacteria</taxon>
        <taxon>Sphingomonadales</taxon>
        <taxon>Erythrobacteraceae</taxon>
        <taxon>Croceicoccus</taxon>
    </lineage>
</organism>
<dbReference type="SUPFAM" id="SSF53474">
    <property type="entry name" value="alpha/beta-Hydrolases"/>
    <property type="match status" value="1"/>
</dbReference>
<proteinExistence type="predicted"/>
<reference evidence="2 3" key="1">
    <citation type="submission" date="2018-12" db="EMBL/GenBank/DDBJ databases">
        <title>Croceicoccus ponticola sp. nov., a lipolytic bacterium isolated from seawater.</title>
        <authorList>
            <person name="Yoon J.-H."/>
        </authorList>
    </citation>
    <scope>NUCLEOTIDE SEQUENCE [LARGE SCALE GENOMIC DNA]</scope>
    <source>
        <strain evidence="2 3">GM-16</strain>
    </source>
</reference>